<dbReference type="AlphaFoldDB" id="A0A2P7PYQ0"/>
<keyword evidence="3 4" id="KW-0315">Glutamine amidotransferase</keyword>
<comment type="caution">
    <text evidence="7">The sequence shown here is derived from an EMBL/GenBank/DDBJ whole genome shotgun (WGS) entry which is preliminary data.</text>
</comment>
<dbReference type="InterPro" id="IPR029062">
    <property type="entry name" value="Class_I_gatase-like"/>
</dbReference>
<dbReference type="InterPro" id="IPR011698">
    <property type="entry name" value="GATase_3"/>
</dbReference>
<dbReference type="InterPro" id="IPR047045">
    <property type="entry name" value="CobQ_N"/>
</dbReference>
<keyword evidence="8" id="KW-1185">Reference proteome</keyword>
<dbReference type="Pfam" id="PF07685">
    <property type="entry name" value="GATase_3"/>
    <property type="match status" value="1"/>
</dbReference>
<dbReference type="SUPFAM" id="SSF52317">
    <property type="entry name" value="Class I glutamine amidotransferase-like"/>
    <property type="match status" value="1"/>
</dbReference>
<dbReference type="Gene3D" id="3.40.50.880">
    <property type="match status" value="1"/>
</dbReference>
<evidence type="ECO:0000313" key="7">
    <source>
        <dbReference type="EMBL" id="PSJ30837.1"/>
    </source>
</evidence>
<comment type="similarity">
    <text evidence="4">Belongs to the CobB/CobQ family. CobQ subfamily.</text>
</comment>
<gene>
    <name evidence="4" type="primary">cobQ</name>
    <name evidence="7" type="ORF">UF10_08205</name>
</gene>
<feature type="domain" description="CobQ/CobB/MinD/ParA nucleotide binding" evidence="5">
    <location>
        <begin position="4"/>
        <end position="226"/>
    </location>
</feature>
<reference evidence="7" key="1">
    <citation type="thesis" date="2015" institute="Rutgers" country="The State University of New Jersey, 14 College Farm Rd., New Brunswick, NJ, USA">
        <title>Ammonia toxicity in bacteria and its implications for treatment of and resource recovery from highly nitrogenous organic wastes.</title>
        <authorList>
            <person name="Luther A.K."/>
        </authorList>
    </citation>
    <scope>NUCLEOTIDE SEQUENCE</scope>
    <source>
        <strain evidence="7">RT-10B</strain>
    </source>
</reference>
<comment type="function">
    <text evidence="4">Catalyzes amidations at positions B, D, E, and G on adenosylcobyrinic A,C-diamide. NH(2) groups are provided by glutamine, and one molecule of ATP is hydrogenolyzed for each amidation.</text>
</comment>
<feature type="active site" evidence="4">
    <location>
        <position position="473"/>
    </location>
</feature>
<feature type="active site" description="Nucleophile" evidence="4">
    <location>
        <position position="341"/>
    </location>
</feature>
<dbReference type="Proteomes" id="UP000241434">
    <property type="component" value="Unassembled WGS sequence"/>
</dbReference>
<evidence type="ECO:0000259" key="5">
    <source>
        <dbReference type="Pfam" id="PF01656"/>
    </source>
</evidence>
<dbReference type="Gene3D" id="3.40.50.300">
    <property type="entry name" value="P-loop containing nucleotide triphosphate hydrolases"/>
    <property type="match status" value="1"/>
</dbReference>
<dbReference type="PANTHER" id="PTHR21343">
    <property type="entry name" value="DETHIOBIOTIN SYNTHETASE"/>
    <property type="match status" value="1"/>
</dbReference>
<dbReference type="SUPFAM" id="SSF52540">
    <property type="entry name" value="P-loop containing nucleoside triphosphate hydrolases"/>
    <property type="match status" value="1"/>
</dbReference>
<dbReference type="NCBIfam" id="TIGR00313">
    <property type="entry name" value="cobQ"/>
    <property type="match status" value="1"/>
</dbReference>
<name>A0A2P7PYQ0_9FIRM</name>
<organism evidence="7 8">
    <name type="scientific">Peptostreptococcus russellii</name>
    <dbReference type="NCBI Taxonomy" id="215200"/>
    <lineage>
        <taxon>Bacteria</taxon>
        <taxon>Bacillati</taxon>
        <taxon>Bacillota</taxon>
        <taxon>Clostridia</taxon>
        <taxon>Peptostreptococcales</taxon>
        <taxon>Peptostreptococcaceae</taxon>
        <taxon>Peptostreptococcus</taxon>
    </lineage>
</organism>
<keyword evidence="2 4" id="KW-0169">Cobalamin biosynthesis</keyword>
<dbReference type="GO" id="GO:0015420">
    <property type="term" value="F:ABC-type vitamin B12 transporter activity"/>
    <property type="evidence" value="ECO:0007669"/>
    <property type="project" value="UniProtKB-UniRule"/>
</dbReference>
<dbReference type="InterPro" id="IPR033949">
    <property type="entry name" value="CobQ_GATase1"/>
</dbReference>
<feature type="domain" description="CobB/CobQ-like glutamine amidotransferase" evidence="6">
    <location>
        <begin position="253"/>
        <end position="480"/>
    </location>
</feature>
<dbReference type="PROSITE" id="PS51274">
    <property type="entry name" value="GATASE_COBBQ"/>
    <property type="match status" value="1"/>
</dbReference>
<dbReference type="UniPathway" id="UPA00148"/>
<comment type="pathway">
    <text evidence="1 4">Cofactor biosynthesis; adenosylcobalamin biosynthesis.</text>
</comment>
<evidence type="ECO:0000256" key="2">
    <source>
        <dbReference type="ARBA" id="ARBA00022573"/>
    </source>
</evidence>
<dbReference type="HAMAP" id="MF_00028">
    <property type="entry name" value="CobQ"/>
    <property type="match status" value="1"/>
</dbReference>
<dbReference type="Pfam" id="PF01656">
    <property type="entry name" value="CbiA"/>
    <property type="match status" value="1"/>
</dbReference>
<dbReference type="PANTHER" id="PTHR21343:SF1">
    <property type="entry name" value="COBYRIC ACID SYNTHASE"/>
    <property type="match status" value="1"/>
</dbReference>
<evidence type="ECO:0000256" key="1">
    <source>
        <dbReference type="ARBA" id="ARBA00004953"/>
    </source>
</evidence>
<dbReference type="InterPro" id="IPR027417">
    <property type="entry name" value="P-loop_NTPase"/>
</dbReference>
<dbReference type="CDD" id="cd05389">
    <property type="entry name" value="CobQ_N"/>
    <property type="match status" value="1"/>
</dbReference>
<dbReference type="RefSeq" id="WP_242969085.1">
    <property type="nucleotide sequence ID" value="NZ_JYGE01000007.1"/>
</dbReference>
<dbReference type="EMBL" id="JYGE01000007">
    <property type="protein sequence ID" value="PSJ30837.1"/>
    <property type="molecule type" value="Genomic_DNA"/>
</dbReference>
<protein>
    <recommendedName>
        <fullName evidence="4">Cobyric acid synthase</fullName>
    </recommendedName>
</protein>
<evidence type="ECO:0000259" key="6">
    <source>
        <dbReference type="Pfam" id="PF07685"/>
    </source>
</evidence>
<evidence type="ECO:0000256" key="4">
    <source>
        <dbReference type="HAMAP-Rule" id="MF_00028"/>
    </source>
</evidence>
<dbReference type="InterPro" id="IPR002586">
    <property type="entry name" value="CobQ/CobB/MinD/ParA_Nub-bd_dom"/>
</dbReference>
<dbReference type="CDD" id="cd01750">
    <property type="entry name" value="GATase1_CobQ"/>
    <property type="match status" value="1"/>
</dbReference>
<dbReference type="GO" id="GO:0003824">
    <property type="term" value="F:catalytic activity"/>
    <property type="evidence" value="ECO:0007669"/>
    <property type="project" value="InterPro"/>
</dbReference>
<evidence type="ECO:0000256" key="3">
    <source>
        <dbReference type="ARBA" id="ARBA00022962"/>
    </source>
</evidence>
<proteinExistence type="inferred from homology"/>
<dbReference type="GO" id="GO:0009236">
    <property type="term" value="P:cobalamin biosynthetic process"/>
    <property type="evidence" value="ECO:0007669"/>
    <property type="project" value="UniProtKB-UniRule"/>
</dbReference>
<evidence type="ECO:0000313" key="8">
    <source>
        <dbReference type="Proteomes" id="UP000241434"/>
    </source>
</evidence>
<sequence>MSSVMFQGTASNVGKSIIAAALCRILTQDGYTTVPFKSQNMSLNSFIDQDGLEMGRAQVFQAEACNKTPRAYMNPILLKPCGNHISQIIVNGKSIGNMPSKEYQSFKVKLIPVLKDIFDALERENDVVVIEGAGSPAEININSVDISNMKMAEIANAPVILIADIDRGGVFASIVGTLQLLKSEERQRVKGVIINKFRGNKEYFSDGIKMLEDIIKIPVLGLIPYFDIKIEDEDGVSNKFKRKTHESDKDFVNIEIIKLDHMSNFTDFEVFEHIEKTSVRYVARGESIGYLDSEGVHHMPDMLIIPGSKETILDMKYIRESNLYQEIEDYVSKGGLLIGICAGYQILGNRIENYADNNSEISQIEGFGYIDMNTQFSGKKTTSQIEGIFGKEKGYFENLQGFKIKGYELHMGNKAEKNSNYKKTEECIDDDSIKMDENNMSDLIEDKSLSKKTSKSNLKYDLIDGHILGTYCHGFFDNINFTVALINNIRNKKSLESISTGFDSMHDIKEKEYNKLANIVRENIDMDGLYKIIFEKQG</sequence>
<dbReference type="InterPro" id="IPR004459">
    <property type="entry name" value="CobQ_synth"/>
</dbReference>
<accession>A0A2P7PYQ0</accession>
<dbReference type="NCBIfam" id="NF001989">
    <property type="entry name" value="PRK00784.1"/>
    <property type="match status" value="1"/>
</dbReference>